<evidence type="ECO:0000313" key="1">
    <source>
        <dbReference type="EMBL" id="VAW79577.1"/>
    </source>
</evidence>
<name>A0A3B0YVR5_9ZZZZ</name>
<sequence length="35" mass="3969">MALKPVSQNDEMEKISSHEIFGVGKKRSVVRLQIL</sequence>
<organism evidence="1">
    <name type="scientific">hydrothermal vent metagenome</name>
    <dbReference type="NCBI Taxonomy" id="652676"/>
    <lineage>
        <taxon>unclassified sequences</taxon>
        <taxon>metagenomes</taxon>
        <taxon>ecological metagenomes</taxon>
    </lineage>
</organism>
<accession>A0A3B0YVR5</accession>
<protein>
    <submittedName>
        <fullName evidence="1">Uncharacterized protein</fullName>
    </submittedName>
</protein>
<dbReference type="AlphaFoldDB" id="A0A3B0YVR5"/>
<gene>
    <name evidence="1" type="ORF">MNBD_GAMMA12-2303</name>
</gene>
<proteinExistence type="predicted"/>
<dbReference type="EMBL" id="UOFL01000176">
    <property type="protein sequence ID" value="VAW79577.1"/>
    <property type="molecule type" value="Genomic_DNA"/>
</dbReference>
<reference evidence="1" key="1">
    <citation type="submission" date="2018-06" db="EMBL/GenBank/DDBJ databases">
        <authorList>
            <person name="Zhirakovskaya E."/>
        </authorList>
    </citation>
    <scope>NUCLEOTIDE SEQUENCE</scope>
</reference>